<accession>A0A382PHY0</accession>
<dbReference type="InterPro" id="IPR011604">
    <property type="entry name" value="PDDEXK-like_dom_sf"/>
</dbReference>
<protein>
    <recommendedName>
        <fullName evidence="2">PD-(D/E)XK endonuclease-like domain-containing protein</fullName>
    </recommendedName>
</protein>
<organism evidence="1">
    <name type="scientific">marine metagenome</name>
    <dbReference type="NCBI Taxonomy" id="408172"/>
    <lineage>
        <taxon>unclassified sequences</taxon>
        <taxon>metagenomes</taxon>
        <taxon>ecological metagenomes</taxon>
    </lineage>
</organism>
<feature type="non-terminal residue" evidence="1">
    <location>
        <position position="230"/>
    </location>
</feature>
<dbReference type="AlphaFoldDB" id="A0A382PHY0"/>
<dbReference type="EMBL" id="UINC01107226">
    <property type="protein sequence ID" value="SVC72437.1"/>
    <property type="molecule type" value="Genomic_DNA"/>
</dbReference>
<evidence type="ECO:0008006" key="2">
    <source>
        <dbReference type="Google" id="ProtNLM"/>
    </source>
</evidence>
<sequence length="230" mass="26536">MHDSYDYDKRENVISATSLLKPTRALTLIQQNKGLDKTVDIMNLVSARMGSAIHAIAEEAWIDRDNITRALETLQMSNLDSKVVINPQNGGHYTKDYIPVYVEQRHEKEIDGFIISGKYDLVVDGTVSDYKSTSVWTYIFDSNALKYTQQGSIYKWLAPDRIKDTVIEIHYIFTDWSASQAARDPKYPQTRVITKEYPLWSLDQTEHYIRTKLKEFKGCLDKSQNDLPQC</sequence>
<dbReference type="Gene3D" id="3.90.320.10">
    <property type="match status" value="1"/>
</dbReference>
<proteinExistence type="predicted"/>
<evidence type="ECO:0000313" key="1">
    <source>
        <dbReference type="EMBL" id="SVC72437.1"/>
    </source>
</evidence>
<name>A0A382PHY0_9ZZZZ</name>
<gene>
    <name evidence="1" type="ORF">METZ01_LOCUS325291</name>
</gene>
<reference evidence="1" key="1">
    <citation type="submission" date="2018-05" db="EMBL/GenBank/DDBJ databases">
        <authorList>
            <person name="Lanie J.A."/>
            <person name="Ng W.-L."/>
            <person name="Kazmierczak K.M."/>
            <person name="Andrzejewski T.M."/>
            <person name="Davidsen T.M."/>
            <person name="Wayne K.J."/>
            <person name="Tettelin H."/>
            <person name="Glass J.I."/>
            <person name="Rusch D."/>
            <person name="Podicherti R."/>
            <person name="Tsui H.-C.T."/>
            <person name="Winkler M.E."/>
        </authorList>
    </citation>
    <scope>NUCLEOTIDE SEQUENCE</scope>
</reference>